<comment type="caution">
    <text evidence="1">The sequence shown here is derived from an EMBL/GenBank/DDBJ whole genome shotgun (WGS) entry which is preliminary data.</text>
</comment>
<accession>A0A1F8EAS1</accession>
<evidence type="ECO:0000313" key="2">
    <source>
        <dbReference type="Proteomes" id="UP000177594"/>
    </source>
</evidence>
<dbReference type="EMBL" id="MGIZ01000046">
    <property type="protein sequence ID" value="OGM97913.1"/>
    <property type="molecule type" value="Genomic_DNA"/>
</dbReference>
<protein>
    <submittedName>
        <fullName evidence="1">Uncharacterized protein</fullName>
    </submittedName>
</protein>
<sequence length="238" mass="26552">MKNTYTELLEQIITEMKISILGGNGVVVDSDYRQWLDFLRQVHPESELLRSTTAQAAVSASNARDDPNTDTKIYTDLRSIIQLAATHDHPTWYIQPHFTGSIAGFIYENNELQNALPIHGLPKIIEGFTGTICGVWLNEQTFIAYGADGVMGFVKSQEFLKQAGFTTPDFALFPTDRLMALSVSKLEVSLTNFISTAQKKWAEVDGVMIVSDTSIFSGNKNEQNNRIIFKQPILSLTI</sequence>
<name>A0A1F8EAS1_9BACT</name>
<dbReference type="Proteomes" id="UP000177594">
    <property type="component" value="Unassembled WGS sequence"/>
</dbReference>
<organism evidence="1 2">
    <name type="scientific">Candidatus Yanofskybacteria bacterium RIFCSPHIGHO2_01_FULL_39_8b</name>
    <dbReference type="NCBI Taxonomy" id="1802659"/>
    <lineage>
        <taxon>Bacteria</taxon>
        <taxon>Candidatus Yanofskyibacteriota</taxon>
    </lineage>
</organism>
<evidence type="ECO:0000313" key="1">
    <source>
        <dbReference type="EMBL" id="OGM97913.1"/>
    </source>
</evidence>
<dbReference type="AlphaFoldDB" id="A0A1F8EAS1"/>
<reference evidence="1 2" key="1">
    <citation type="journal article" date="2016" name="Nat. Commun.">
        <title>Thousands of microbial genomes shed light on interconnected biogeochemical processes in an aquifer system.</title>
        <authorList>
            <person name="Anantharaman K."/>
            <person name="Brown C.T."/>
            <person name="Hug L.A."/>
            <person name="Sharon I."/>
            <person name="Castelle C.J."/>
            <person name="Probst A.J."/>
            <person name="Thomas B.C."/>
            <person name="Singh A."/>
            <person name="Wilkins M.J."/>
            <person name="Karaoz U."/>
            <person name="Brodie E.L."/>
            <person name="Williams K.H."/>
            <person name="Hubbard S.S."/>
            <person name="Banfield J.F."/>
        </authorList>
    </citation>
    <scope>NUCLEOTIDE SEQUENCE [LARGE SCALE GENOMIC DNA]</scope>
</reference>
<proteinExistence type="predicted"/>
<gene>
    <name evidence="1" type="ORF">A2817_01740</name>
</gene>